<proteinExistence type="inferred from homology"/>
<dbReference type="GO" id="GO:0022857">
    <property type="term" value="F:transmembrane transporter activity"/>
    <property type="evidence" value="ECO:0007669"/>
    <property type="project" value="TreeGrafter"/>
</dbReference>
<dbReference type="InterPro" id="IPR003838">
    <property type="entry name" value="ABC3_permease_C"/>
</dbReference>
<dbReference type="EMBL" id="JAAXZR010000009">
    <property type="protein sequence ID" value="NLT79062.1"/>
    <property type="molecule type" value="Genomic_DNA"/>
</dbReference>
<feature type="transmembrane region" description="Helical" evidence="7">
    <location>
        <begin position="281"/>
        <end position="305"/>
    </location>
</feature>
<reference evidence="10" key="1">
    <citation type="journal article" date="2020" name="Biotechnol. Biofuels">
        <title>New insights from the biogas microbiome by comprehensive genome-resolved metagenomics of nearly 1600 species originating from multiple anaerobic digesters.</title>
        <authorList>
            <person name="Campanaro S."/>
            <person name="Treu L."/>
            <person name="Rodriguez-R L.M."/>
            <person name="Kovalovszki A."/>
            <person name="Ziels R.M."/>
            <person name="Maus I."/>
            <person name="Zhu X."/>
            <person name="Kougias P.G."/>
            <person name="Basile A."/>
            <person name="Luo G."/>
            <person name="Schluter A."/>
            <person name="Konstantinidis K.T."/>
            <person name="Angelidaki I."/>
        </authorList>
    </citation>
    <scope>NUCLEOTIDE SEQUENCE</scope>
    <source>
        <strain evidence="10">AS01afH2WH_6</strain>
    </source>
</reference>
<reference evidence="10" key="2">
    <citation type="submission" date="2020-01" db="EMBL/GenBank/DDBJ databases">
        <authorList>
            <person name="Campanaro S."/>
        </authorList>
    </citation>
    <scope>NUCLEOTIDE SEQUENCE</scope>
    <source>
        <strain evidence="10">AS01afH2WH_6</strain>
    </source>
</reference>
<keyword evidence="4 7" id="KW-1133">Transmembrane helix</keyword>
<evidence type="ECO:0000313" key="11">
    <source>
        <dbReference type="Proteomes" id="UP000767327"/>
    </source>
</evidence>
<feature type="transmembrane region" description="Helical" evidence="7">
    <location>
        <begin position="853"/>
        <end position="873"/>
    </location>
</feature>
<feature type="transmembrane region" description="Helical" evidence="7">
    <location>
        <begin position="518"/>
        <end position="540"/>
    </location>
</feature>
<keyword evidence="2" id="KW-1003">Cell membrane</keyword>
<organism evidence="10 11">
    <name type="scientific">Bifidobacterium crudilactis</name>
    <dbReference type="NCBI Taxonomy" id="327277"/>
    <lineage>
        <taxon>Bacteria</taxon>
        <taxon>Bacillati</taxon>
        <taxon>Actinomycetota</taxon>
        <taxon>Actinomycetes</taxon>
        <taxon>Bifidobacteriales</taxon>
        <taxon>Bifidobacteriaceae</taxon>
        <taxon>Bifidobacterium</taxon>
    </lineage>
</organism>
<accession>A0A971CYE4</accession>
<evidence type="ECO:0000256" key="6">
    <source>
        <dbReference type="ARBA" id="ARBA00038076"/>
    </source>
</evidence>
<evidence type="ECO:0000256" key="4">
    <source>
        <dbReference type="ARBA" id="ARBA00022989"/>
    </source>
</evidence>
<dbReference type="GO" id="GO:0005886">
    <property type="term" value="C:plasma membrane"/>
    <property type="evidence" value="ECO:0007669"/>
    <property type="project" value="UniProtKB-SubCell"/>
</dbReference>
<dbReference type="Pfam" id="PF02687">
    <property type="entry name" value="FtsX"/>
    <property type="match status" value="2"/>
</dbReference>
<feature type="domain" description="MacB-like periplasmic core" evidence="9">
    <location>
        <begin position="21"/>
        <end position="239"/>
    </location>
</feature>
<comment type="caution">
    <text evidence="10">The sequence shown here is derived from an EMBL/GenBank/DDBJ whole genome shotgun (WGS) entry which is preliminary data.</text>
</comment>
<dbReference type="Pfam" id="PF12704">
    <property type="entry name" value="MacB_PCD"/>
    <property type="match status" value="1"/>
</dbReference>
<dbReference type="InterPro" id="IPR025857">
    <property type="entry name" value="MacB_PCD"/>
</dbReference>
<evidence type="ECO:0000259" key="9">
    <source>
        <dbReference type="Pfam" id="PF12704"/>
    </source>
</evidence>
<evidence type="ECO:0000256" key="5">
    <source>
        <dbReference type="ARBA" id="ARBA00023136"/>
    </source>
</evidence>
<evidence type="ECO:0000313" key="10">
    <source>
        <dbReference type="EMBL" id="NLT79062.1"/>
    </source>
</evidence>
<comment type="similarity">
    <text evidence="6">Belongs to the ABC-4 integral membrane protein family.</text>
</comment>
<evidence type="ECO:0000256" key="3">
    <source>
        <dbReference type="ARBA" id="ARBA00022692"/>
    </source>
</evidence>
<evidence type="ECO:0000256" key="2">
    <source>
        <dbReference type="ARBA" id="ARBA00022475"/>
    </source>
</evidence>
<dbReference type="InterPro" id="IPR050250">
    <property type="entry name" value="Macrolide_Exporter_MacB"/>
</dbReference>
<keyword evidence="5 7" id="KW-0472">Membrane</keyword>
<sequence length="890" mass="92119">MWSITFKLMKRSMRMLVPAGIAIIIGTMFVSSTFLFGNALDHSLRQQVSASFGDAQYAVSNTGSSDAEDGRSTSETVASMNLDRIREIQGVSGVRPDTVSQIEISGGSRNEHSSTAVIGMANSSGVMPVSLASGLWPAHSGEIAVPESMANLLSLHVGDTVKSTAPSGGDEAGQNDSRTMTVVGISKDTAGAYAYYGGAAIVVEQDFAGLAGFGSTTTFENLPISTMFIELAPATAEQQTLTLRKIDAALPHGFQVKERKALEDSMMKSLGGGQVNITTTFILAFGVLAMFVAAIVIANTFQVMIAQRRRTLALLRTIGARKSQLYASVLVEASILGLVCSVVGVGCALLLMTLLGVSGVNLAGAQFSVVLSWPVFVVPILFGMVITILASSGSARAATGVTPLEALQPMEASVKRRHGWLSMMMSLLLMLLGVVAVILPIVLTRRSLTGESAALTADQSTQILGVGILGVMMFFVGVLLCSSQWMPWLLKGVGALLSHIGPATRIASANIQKNPRRVASTGAALLIGVTLVSCLGTGAASAKQTMSNALDARYSVDIQVTGNHLTAADVNKVKKVGGVHAAGLVPTVPATLSVDGQQQGMSVYELSSSDISNLMHASVSAVQDGDILVPKALATGKNGLAQGSKVTLGLNASGSDNGRDGTASTGTAQHGVSREFRVVGANYRGVESDNELYGIVKPGTLDAAGIRAEGNEIWISSDGQQNAGTLVTNIKDALSDVDGVNVGGSIAVRSQWEQIVNVLLMILVALLAVAVVIALIGVANTLSLSVIERLRESATLRAIGLTRGQLRASLAIEALLISGCSVVVGLVLGTIFGWVGSYLVFAQFGAVAYPLDWGMDAAIVAVAVVSALLASVLPAKHAVSTSPVEALAEA</sequence>
<feature type="transmembrane region" description="Helical" evidence="7">
    <location>
        <begin position="758"/>
        <end position="787"/>
    </location>
</feature>
<feature type="transmembrane region" description="Helical" evidence="7">
    <location>
        <begin position="371"/>
        <end position="390"/>
    </location>
</feature>
<feature type="transmembrane region" description="Helical" evidence="7">
    <location>
        <begin position="463"/>
        <end position="481"/>
    </location>
</feature>
<feature type="transmembrane region" description="Helical" evidence="7">
    <location>
        <begin position="808"/>
        <end position="841"/>
    </location>
</feature>
<dbReference type="RefSeq" id="WP_273172693.1">
    <property type="nucleotide sequence ID" value="NZ_JAAXZR010000009.1"/>
</dbReference>
<name>A0A971CYE4_9BIFI</name>
<protein>
    <submittedName>
        <fullName evidence="10">FtsX-like permease family protein</fullName>
    </submittedName>
</protein>
<dbReference type="PANTHER" id="PTHR30572:SF4">
    <property type="entry name" value="ABC TRANSPORTER PERMEASE YTRF"/>
    <property type="match status" value="1"/>
</dbReference>
<evidence type="ECO:0000259" key="8">
    <source>
        <dbReference type="Pfam" id="PF02687"/>
    </source>
</evidence>
<gene>
    <name evidence="10" type="ORF">GXW98_02090</name>
</gene>
<keyword evidence="3 7" id="KW-0812">Transmembrane</keyword>
<feature type="domain" description="ABC3 transporter permease C-terminal" evidence="8">
    <location>
        <begin position="284"/>
        <end position="398"/>
    </location>
</feature>
<dbReference type="PANTHER" id="PTHR30572">
    <property type="entry name" value="MEMBRANE COMPONENT OF TRANSPORTER-RELATED"/>
    <property type="match status" value="1"/>
</dbReference>
<comment type="subcellular location">
    <subcellularLocation>
        <location evidence="1">Cell membrane</location>
        <topology evidence="1">Multi-pass membrane protein</topology>
    </subcellularLocation>
</comment>
<dbReference type="AlphaFoldDB" id="A0A971CYE4"/>
<evidence type="ECO:0000256" key="7">
    <source>
        <dbReference type="SAM" id="Phobius"/>
    </source>
</evidence>
<dbReference type="Proteomes" id="UP000767327">
    <property type="component" value="Unassembled WGS sequence"/>
</dbReference>
<evidence type="ECO:0000256" key="1">
    <source>
        <dbReference type="ARBA" id="ARBA00004651"/>
    </source>
</evidence>
<feature type="domain" description="ABC3 transporter permease C-terminal" evidence="8">
    <location>
        <begin position="765"/>
        <end position="883"/>
    </location>
</feature>
<feature type="transmembrane region" description="Helical" evidence="7">
    <location>
        <begin position="325"/>
        <end position="351"/>
    </location>
</feature>
<feature type="transmembrane region" description="Helical" evidence="7">
    <location>
        <begin position="420"/>
        <end position="443"/>
    </location>
</feature>